<feature type="compositionally biased region" description="Basic residues" evidence="1">
    <location>
        <begin position="247"/>
        <end position="258"/>
    </location>
</feature>
<feature type="chain" id="PRO_5039017646" evidence="2">
    <location>
        <begin position="18"/>
        <end position="374"/>
    </location>
</feature>
<dbReference type="AlphaFoldDB" id="A0A9C6WEX6"/>
<reference evidence="5" key="1">
    <citation type="submission" date="2025-08" db="UniProtKB">
        <authorList>
            <consortium name="RefSeq"/>
        </authorList>
    </citation>
    <scope>IDENTIFICATION</scope>
    <source>
        <strain evidence="5">15112-1751.03</strain>
        <tissue evidence="5">Whole Adult</tissue>
    </source>
</reference>
<feature type="region of interest" description="Disordered" evidence="1">
    <location>
        <begin position="239"/>
        <end position="264"/>
    </location>
</feature>
<evidence type="ECO:0000313" key="4">
    <source>
        <dbReference type="Proteomes" id="UP000515160"/>
    </source>
</evidence>
<dbReference type="Pfam" id="PF15999">
    <property type="entry name" value="DUF4774"/>
    <property type="match status" value="1"/>
</dbReference>
<dbReference type="RefSeq" id="XP_051860578.1">
    <property type="nucleotide sequence ID" value="XM_052004618.1"/>
</dbReference>
<dbReference type="Proteomes" id="UP000515160">
    <property type="component" value="Chromosome 3"/>
</dbReference>
<organism evidence="4 5">
    <name type="scientific">Drosophila albomicans</name>
    <name type="common">Fruit fly</name>
    <dbReference type="NCBI Taxonomy" id="7291"/>
    <lineage>
        <taxon>Eukaryota</taxon>
        <taxon>Metazoa</taxon>
        <taxon>Ecdysozoa</taxon>
        <taxon>Arthropoda</taxon>
        <taxon>Hexapoda</taxon>
        <taxon>Insecta</taxon>
        <taxon>Pterygota</taxon>
        <taxon>Neoptera</taxon>
        <taxon>Endopterygota</taxon>
        <taxon>Diptera</taxon>
        <taxon>Brachycera</taxon>
        <taxon>Muscomorpha</taxon>
        <taxon>Ephydroidea</taxon>
        <taxon>Drosophilidae</taxon>
        <taxon>Drosophila</taxon>
    </lineage>
</organism>
<feature type="signal peptide" evidence="2">
    <location>
        <begin position="1"/>
        <end position="17"/>
    </location>
</feature>
<protein>
    <submittedName>
        <fullName evidence="5">Uncharacterized protein LOC117571824 isoform X3</fullName>
    </submittedName>
</protein>
<gene>
    <name evidence="5" type="primary">LOC117571824</name>
</gene>
<evidence type="ECO:0000256" key="1">
    <source>
        <dbReference type="SAM" id="MobiDB-lite"/>
    </source>
</evidence>
<evidence type="ECO:0000259" key="3">
    <source>
        <dbReference type="Pfam" id="PF15999"/>
    </source>
</evidence>
<evidence type="ECO:0000313" key="5">
    <source>
        <dbReference type="RefSeq" id="XP_051860578.1"/>
    </source>
</evidence>
<name>A0A9C6WEX6_DROAB</name>
<keyword evidence="4" id="KW-1185">Reference proteome</keyword>
<proteinExistence type="predicted"/>
<dbReference type="GeneID" id="117571824"/>
<dbReference type="OrthoDB" id="8194084at2759"/>
<dbReference type="InterPro" id="IPR031942">
    <property type="entry name" value="DUF4774"/>
</dbReference>
<keyword evidence="2" id="KW-0732">Signal</keyword>
<feature type="domain" description="DUF4774" evidence="3">
    <location>
        <begin position="311"/>
        <end position="366"/>
    </location>
</feature>
<sequence length="374" mass="39453">MRLFILSALLLATLTAGQSTAGIDAGTYWQTTSFETWPLRSPLQQFASFAAPAAPAQPAAEKLTAEQPKEAAKLVTPYGAYLAAQQPQPEKLTAPEVNQVPQQPQQVPQAALGVLSPYGALQATTTHGNLLLINSPYYAAYSLPLAYVAPSVAPAVATTASTTTSTVKPTTTAEVDDDVEDEVDTIETLQKLQAKTQTPATNDLQSDERLRAAVSRINSNYVIEEIVAVPGKHVISSQITGSSAQLKKPKAKPAKLRKGSSNSKLRTPVKVEATGRTSTNSNNFPQIPFGTFFLPYSPTQAKAIQARKQAALILEPHSKAVVGNGGTAISTPISKALLKKGVPTNVYFNPESVAIAGVGGKAHAAADLELDLFN</sequence>
<accession>A0A9C6WEX6</accession>
<evidence type="ECO:0000256" key="2">
    <source>
        <dbReference type="SAM" id="SignalP"/>
    </source>
</evidence>